<dbReference type="Proteomes" id="UP000799772">
    <property type="component" value="Unassembled WGS sequence"/>
</dbReference>
<dbReference type="FunFam" id="2.20.25.10:FF:000001">
    <property type="entry name" value="Probable Transcription elongation factor S-II"/>
    <property type="match status" value="1"/>
</dbReference>
<keyword evidence="19" id="KW-1185">Reference proteome</keyword>
<comment type="similarity">
    <text evidence="2 13">Belongs to the TFS-II family.</text>
</comment>
<dbReference type="CDD" id="cd13749">
    <property type="entry name" value="Zn-ribbon_TFIIS"/>
    <property type="match status" value="1"/>
</dbReference>
<accession>A0A9P4M9F4</accession>
<dbReference type="Gene3D" id="2.20.25.10">
    <property type="match status" value="1"/>
</dbReference>
<keyword evidence="5 13" id="KW-0862">Zinc</keyword>
<keyword evidence="18" id="KW-0251">Elongation factor</keyword>
<dbReference type="PIRSF" id="PIRSF006704">
    <property type="entry name" value="TF_IIS"/>
    <property type="match status" value="1"/>
</dbReference>
<reference evidence="18" key="1">
    <citation type="journal article" date="2020" name="Stud. Mycol.">
        <title>101 Dothideomycetes genomes: a test case for predicting lifestyles and emergence of pathogens.</title>
        <authorList>
            <person name="Haridas S."/>
            <person name="Albert R."/>
            <person name="Binder M."/>
            <person name="Bloem J."/>
            <person name="Labutti K."/>
            <person name="Salamov A."/>
            <person name="Andreopoulos B."/>
            <person name="Baker S."/>
            <person name="Barry K."/>
            <person name="Bills G."/>
            <person name="Bluhm B."/>
            <person name="Cannon C."/>
            <person name="Castanera R."/>
            <person name="Culley D."/>
            <person name="Daum C."/>
            <person name="Ezra D."/>
            <person name="Gonzalez J."/>
            <person name="Henrissat B."/>
            <person name="Kuo A."/>
            <person name="Liang C."/>
            <person name="Lipzen A."/>
            <person name="Lutzoni F."/>
            <person name="Magnuson J."/>
            <person name="Mondo S."/>
            <person name="Nolan M."/>
            <person name="Ohm R."/>
            <person name="Pangilinan J."/>
            <person name="Park H.-J."/>
            <person name="Ramirez L."/>
            <person name="Alfaro M."/>
            <person name="Sun H."/>
            <person name="Tritt A."/>
            <person name="Yoshinaga Y."/>
            <person name="Zwiers L.-H."/>
            <person name="Turgeon B."/>
            <person name="Goodwin S."/>
            <person name="Spatafora J."/>
            <person name="Crous P."/>
            <person name="Grigoriev I."/>
        </authorList>
    </citation>
    <scope>NUCLEOTIDE SEQUENCE</scope>
    <source>
        <strain evidence="18">CBS 133067</strain>
    </source>
</reference>
<dbReference type="NCBIfam" id="TIGR01385">
    <property type="entry name" value="TFSII"/>
    <property type="match status" value="1"/>
</dbReference>
<evidence type="ECO:0000256" key="6">
    <source>
        <dbReference type="ARBA" id="ARBA00023015"/>
    </source>
</evidence>
<dbReference type="SMART" id="SM00440">
    <property type="entry name" value="ZnF_C2C2"/>
    <property type="match status" value="1"/>
</dbReference>
<evidence type="ECO:0000256" key="9">
    <source>
        <dbReference type="ARBA" id="ARBA00023242"/>
    </source>
</evidence>
<dbReference type="PROSITE" id="PS51319">
    <property type="entry name" value="TFIIS_N"/>
    <property type="match status" value="1"/>
</dbReference>
<dbReference type="Pfam" id="PF08711">
    <property type="entry name" value="Med26"/>
    <property type="match status" value="1"/>
</dbReference>
<keyword evidence="4 11" id="KW-0863">Zinc-finger</keyword>
<dbReference type="GO" id="GO:0031564">
    <property type="term" value="P:transcription antitermination"/>
    <property type="evidence" value="ECO:0007669"/>
    <property type="project" value="TreeGrafter"/>
</dbReference>
<evidence type="ECO:0000259" key="16">
    <source>
        <dbReference type="PROSITE" id="PS51319"/>
    </source>
</evidence>
<dbReference type="OrthoDB" id="44867at2759"/>
<evidence type="ECO:0000256" key="4">
    <source>
        <dbReference type="ARBA" id="ARBA00022771"/>
    </source>
</evidence>
<evidence type="ECO:0000259" key="17">
    <source>
        <dbReference type="PROSITE" id="PS51321"/>
    </source>
</evidence>
<keyword evidence="8 13" id="KW-0804">Transcription</keyword>
<dbReference type="SUPFAM" id="SSF46942">
    <property type="entry name" value="Elongation factor TFIIS domain 2"/>
    <property type="match status" value="1"/>
</dbReference>
<keyword evidence="6 13" id="KW-0805">Transcription regulation</keyword>
<dbReference type="SMART" id="SM00510">
    <property type="entry name" value="TFS2M"/>
    <property type="match status" value="1"/>
</dbReference>
<evidence type="ECO:0000313" key="19">
    <source>
        <dbReference type="Proteomes" id="UP000799772"/>
    </source>
</evidence>
<dbReference type="Gene3D" id="1.10.472.30">
    <property type="entry name" value="Transcription elongation factor S-II, central domain"/>
    <property type="match status" value="1"/>
</dbReference>
<dbReference type="SUPFAM" id="SSF57783">
    <property type="entry name" value="Zinc beta-ribbon"/>
    <property type="match status" value="1"/>
</dbReference>
<feature type="compositionally biased region" description="Polar residues" evidence="14">
    <location>
        <begin position="88"/>
        <end position="97"/>
    </location>
</feature>
<dbReference type="GO" id="GO:0006368">
    <property type="term" value="P:transcription elongation by RNA polymerase II"/>
    <property type="evidence" value="ECO:0007669"/>
    <property type="project" value="InterPro"/>
</dbReference>
<dbReference type="GO" id="GO:0001139">
    <property type="term" value="F:RNA polymerase II complex recruiting activity"/>
    <property type="evidence" value="ECO:0007669"/>
    <property type="project" value="TreeGrafter"/>
</dbReference>
<feature type="region of interest" description="Disordered" evidence="14">
    <location>
        <begin position="80"/>
        <end position="124"/>
    </location>
</feature>
<feature type="domain" description="TFIIS N-terminal" evidence="16">
    <location>
        <begin position="1"/>
        <end position="82"/>
    </location>
</feature>
<evidence type="ECO:0000256" key="13">
    <source>
        <dbReference type="RuleBase" id="RU368078"/>
    </source>
</evidence>
<evidence type="ECO:0000256" key="2">
    <source>
        <dbReference type="ARBA" id="ARBA00009647"/>
    </source>
</evidence>
<dbReference type="InterPro" id="IPR003618">
    <property type="entry name" value="TFIIS_cen_dom"/>
</dbReference>
<evidence type="ECO:0000256" key="8">
    <source>
        <dbReference type="ARBA" id="ARBA00023163"/>
    </source>
</evidence>
<protein>
    <recommendedName>
        <fullName evidence="13">Transcription elongation factor</fullName>
    </recommendedName>
</protein>
<dbReference type="GO" id="GO:0006362">
    <property type="term" value="P:transcription elongation by RNA polymerase I"/>
    <property type="evidence" value="ECO:0007669"/>
    <property type="project" value="TreeGrafter"/>
</dbReference>
<dbReference type="SUPFAM" id="SSF47676">
    <property type="entry name" value="Conserved domain common to transcription factors TFIIS, elongin A, CRSP70"/>
    <property type="match status" value="1"/>
</dbReference>
<dbReference type="InterPro" id="IPR035441">
    <property type="entry name" value="TFIIS/LEDGF_dom_sf"/>
</dbReference>
<sequence>MDAKEIVLKGKDITKAFAGGDKPDSLLALLDDLRKGVKASEEILRSTKIGITVNRLRAHKDPNVSRQAAELVAKWRTDVKNASGGSGSSTPKVQNGLSSPAPSPAPPKPKAKHSVPPEKRNAKADKVDINVTGNPTRDNCLKLMYDGLAFMSEDMPDEVMRVARDVELAAFNKFQPESSPEYKNKIRSLYQNLKNKTNPELRKRVLSGEIIATRFVVMSHEELMSPARREEDKKLMKENMDKAMVAQEEKSVSTSLQCGKCGQKKVSYTQAQTRSADEPMTTFCECLNCGRRWKFS</sequence>
<dbReference type="PANTHER" id="PTHR11477:SF0">
    <property type="entry name" value="IP08861P-RELATED"/>
    <property type="match status" value="1"/>
</dbReference>
<dbReference type="FunFam" id="1.20.930.10:FF:000007">
    <property type="entry name" value="Transcription elongation factor S-II"/>
    <property type="match status" value="1"/>
</dbReference>
<evidence type="ECO:0000259" key="15">
    <source>
        <dbReference type="PROSITE" id="PS51133"/>
    </source>
</evidence>
<proteinExistence type="inferred from homology"/>
<dbReference type="Pfam" id="PF07500">
    <property type="entry name" value="TFIIS_M"/>
    <property type="match status" value="1"/>
</dbReference>
<dbReference type="InterPro" id="IPR001222">
    <property type="entry name" value="Znf_TFIIS"/>
</dbReference>
<evidence type="ECO:0000256" key="7">
    <source>
        <dbReference type="ARBA" id="ARBA00023125"/>
    </source>
</evidence>
<dbReference type="PANTHER" id="PTHR11477">
    <property type="entry name" value="TRANSCRIPTION FACTOR S-II ZINC FINGER DOMAIN-CONTAINING PROTEIN"/>
    <property type="match status" value="1"/>
</dbReference>
<gene>
    <name evidence="18" type="ORF">NA57DRAFT_74813</name>
</gene>
<evidence type="ECO:0000313" key="18">
    <source>
        <dbReference type="EMBL" id="KAF2099312.1"/>
    </source>
</evidence>
<dbReference type="FunFam" id="1.10.472.30:FF:000003">
    <property type="entry name" value="Transcription elongation factor S-II"/>
    <property type="match status" value="1"/>
</dbReference>
<dbReference type="SMART" id="SM00509">
    <property type="entry name" value="TFS2N"/>
    <property type="match status" value="1"/>
</dbReference>
<dbReference type="Gene3D" id="1.20.930.10">
    <property type="entry name" value="Conserved domain common to transcription factors TFIIS, elongin A, CRSP70"/>
    <property type="match status" value="1"/>
</dbReference>
<evidence type="ECO:0000256" key="10">
    <source>
        <dbReference type="ARBA" id="ARBA00025408"/>
    </source>
</evidence>
<dbReference type="PROSITE" id="PS00466">
    <property type="entry name" value="ZF_TFIIS_1"/>
    <property type="match status" value="1"/>
</dbReference>
<dbReference type="InterPro" id="IPR035100">
    <property type="entry name" value="TF_IIS-typ"/>
</dbReference>
<feature type="compositionally biased region" description="Basic and acidic residues" evidence="14">
    <location>
        <begin position="115"/>
        <end position="124"/>
    </location>
</feature>
<dbReference type="InterPro" id="IPR036575">
    <property type="entry name" value="TFIIS_cen_dom_sf"/>
</dbReference>
<dbReference type="AlphaFoldDB" id="A0A9P4M9F4"/>
<keyword evidence="7 13" id="KW-0238">DNA-binding</keyword>
<dbReference type="GO" id="GO:0031440">
    <property type="term" value="P:regulation of mRNA 3'-end processing"/>
    <property type="evidence" value="ECO:0007669"/>
    <property type="project" value="TreeGrafter"/>
</dbReference>
<evidence type="ECO:0000256" key="3">
    <source>
        <dbReference type="ARBA" id="ARBA00022723"/>
    </source>
</evidence>
<evidence type="ECO:0000256" key="1">
    <source>
        <dbReference type="ARBA" id="ARBA00004123"/>
    </source>
</evidence>
<dbReference type="InterPro" id="IPR006289">
    <property type="entry name" value="TFSII"/>
</dbReference>
<dbReference type="EMBL" id="ML978125">
    <property type="protein sequence ID" value="KAF2099312.1"/>
    <property type="molecule type" value="Genomic_DNA"/>
</dbReference>
<dbReference type="Pfam" id="PF01096">
    <property type="entry name" value="Zn_ribbon_TFIIS"/>
    <property type="match status" value="1"/>
</dbReference>
<dbReference type="PROSITE" id="PS51133">
    <property type="entry name" value="ZF_TFIIS_2"/>
    <property type="match status" value="1"/>
</dbReference>
<feature type="domain" description="TFIIS central" evidence="17">
    <location>
        <begin position="136"/>
        <end position="251"/>
    </location>
</feature>
<keyword evidence="18" id="KW-0648">Protein biosynthesis</keyword>
<dbReference type="GO" id="GO:0000977">
    <property type="term" value="F:RNA polymerase II transcription regulatory region sequence-specific DNA binding"/>
    <property type="evidence" value="ECO:0007669"/>
    <property type="project" value="TreeGrafter"/>
</dbReference>
<dbReference type="GO" id="GO:0003746">
    <property type="term" value="F:translation elongation factor activity"/>
    <property type="evidence" value="ECO:0007669"/>
    <property type="project" value="UniProtKB-KW"/>
</dbReference>
<comment type="caution">
    <text evidence="18">The sequence shown here is derived from an EMBL/GenBank/DDBJ whole genome shotgun (WGS) entry which is preliminary data.</text>
</comment>
<evidence type="ECO:0000256" key="12">
    <source>
        <dbReference type="PROSITE-ProRule" id="PRU00649"/>
    </source>
</evidence>
<dbReference type="GO" id="GO:0005634">
    <property type="term" value="C:nucleus"/>
    <property type="evidence" value="ECO:0007669"/>
    <property type="project" value="UniProtKB-SubCell"/>
</dbReference>
<evidence type="ECO:0000256" key="11">
    <source>
        <dbReference type="PROSITE-ProRule" id="PRU00472"/>
    </source>
</evidence>
<feature type="domain" description="TFIIS-type" evidence="15">
    <location>
        <begin position="254"/>
        <end position="294"/>
    </location>
</feature>
<comment type="function">
    <text evidence="10">Necessary for efficient RNA polymerase II transcription elongation past template-encoded arresting sites. The arresting sites in DNA have the property of trapping a certain fraction of elongating RNA polymerases that pass through, resulting in locked ternary complexes. Cleavage of the nascent transcript by S-II allows the resumption of elongation from the new 3'-terminus.</text>
</comment>
<dbReference type="InterPro" id="IPR003617">
    <property type="entry name" value="TFIIS/CRSP70_N_sub"/>
</dbReference>
<dbReference type="GO" id="GO:0008270">
    <property type="term" value="F:zinc ion binding"/>
    <property type="evidence" value="ECO:0007669"/>
    <property type="project" value="UniProtKB-UniRule"/>
</dbReference>
<organism evidence="18 19">
    <name type="scientific">Rhizodiscina lignyota</name>
    <dbReference type="NCBI Taxonomy" id="1504668"/>
    <lineage>
        <taxon>Eukaryota</taxon>
        <taxon>Fungi</taxon>
        <taxon>Dikarya</taxon>
        <taxon>Ascomycota</taxon>
        <taxon>Pezizomycotina</taxon>
        <taxon>Dothideomycetes</taxon>
        <taxon>Pleosporomycetidae</taxon>
        <taxon>Aulographales</taxon>
        <taxon>Rhizodiscinaceae</taxon>
        <taxon>Rhizodiscina</taxon>
    </lineage>
</organism>
<dbReference type="PROSITE" id="PS51321">
    <property type="entry name" value="TFIIS_CENTRAL"/>
    <property type="match status" value="1"/>
</dbReference>
<evidence type="ECO:0000256" key="14">
    <source>
        <dbReference type="SAM" id="MobiDB-lite"/>
    </source>
</evidence>
<keyword evidence="3 13" id="KW-0479">Metal-binding</keyword>
<name>A0A9P4M9F4_9PEZI</name>
<dbReference type="InterPro" id="IPR017923">
    <property type="entry name" value="TFIIS_N"/>
</dbReference>
<comment type="subcellular location">
    <subcellularLocation>
        <location evidence="1 12 13">Nucleus</location>
    </subcellularLocation>
</comment>
<keyword evidence="9 12" id="KW-0539">Nucleus</keyword>
<evidence type="ECO:0000256" key="5">
    <source>
        <dbReference type="ARBA" id="ARBA00022833"/>
    </source>
</evidence>